<dbReference type="OrthoDB" id="2143914at2759"/>
<evidence type="ECO:0000256" key="6">
    <source>
        <dbReference type="ARBA" id="ARBA00023242"/>
    </source>
</evidence>
<dbReference type="GO" id="GO:0000978">
    <property type="term" value="F:RNA polymerase II cis-regulatory region sequence-specific DNA binding"/>
    <property type="evidence" value="ECO:0007669"/>
    <property type="project" value="TreeGrafter"/>
</dbReference>
<keyword evidence="2" id="KW-0677">Repeat</keyword>
<keyword evidence="11" id="KW-1185">Reference proteome</keyword>
<name>A0A9N8HB01_9STRA</name>
<evidence type="ECO:0000256" key="3">
    <source>
        <dbReference type="ARBA" id="ARBA00023015"/>
    </source>
</evidence>
<accession>A0A9N8HB01</accession>
<dbReference type="CDD" id="cd00167">
    <property type="entry name" value="SANT"/>
    <property type="match status" value="3"/>
</dbReference>
<dbReference type="GO" id="GO:0005634">
    <property type="term" value="C:nucleus"/>
    <property type="evidence" value="ECO:0007669"/>
    <property type="project" value="UniProtKB-SubCell"/>
</dbReference>
<evidence type="ECO:0000313" key="11">
    <source>
        <dbReference type="Proteomes" id="UP001153069"/>
    </source>
</evidence>
<dbReference type="InterPro" id="IPR017930">
    <property type="entry name" value="Myb_dom"/>
</dbReference>
<feature type="domain" description="Myb-like" evidence="8">
    <location>
        <begin position="162"/>
        <end position="213"/>
    </location>
</feature>
<feature type="domain" description="HTH myb-type" evidence="9">
    <location>
        <begin position="117"/>
        <end position="161"/>
    </location>
</feature>
<comment type="caution">
    <text evidence="10">The sequence shown here is derived from an EMBL/GenBank/DDBJ whole genome shotgun (WGS) entry which is preliminary data.</text>
</comment>
<feature type="domain" description="Myb-like" evidence="8">
    <location>
        <begin position="117"/>
        <end position="161"/>
    </location>
</feature>
<sequence>MPPHGRSGKGPHMTMQPPPHMHYPPPPYGMAMPHHMPHHAMHPHAPPPYPPVQLQAAQQGVNSNNKFNKPKSKLSMGGGSSSNKKSTPVSGSHNDENNGSSSNNAGNGSSGKKTGIKWTKSEDEALRTAVEEHGAKNWKLISQRLPQRSEVQCLHRWQKVLKPTLVKGPWTEDEDRKVVELVKKYGAKKWSLIASNLPGRIGKQCRERWHNHLNPDISKEAWKVEEDRKILEAHITLGNRWAEIAKMLPGRTDNAIKNHWNSSMRRKIEKYLAKKQGVDQANIRYTEDGRFDFMGDLEGVLAAVRGKDGTGRGRGKDRNCNKKKKKKPEEMMGPMRQAMFPMPYPPYAMAPHGNFRGPPMNMAFLGATAKDKNAMQDQMYGKHPHFGFSPWQHPGAHAPYPPPEKPTSSMSPFNGPPSAMNLTPAGKSKTLQNIDFTSGCMSSTRKSVFDSPKSIGGSLGLNMMSPPADMNVQGMTPMSSLQDTFATPFHKQMLDDLSPGDDDNLNKMLFADDADYQQDSSFLKTPNFRSSREKIHFRIGNDSAIMKASMGDMRINRVAISPISQSAANSSFFSEGDTELTSCFKSLAEVTLSATKPIGSDGADAAADSKDADKEMMPPPSCTKSTTAKTPAPVKKELSTLSDDPIMSTADTPHNITEDIGVPTPFGSTSKIMGSIMTPSTAASSEPSFWSQQLGFTPGENSFTPFRSPGAPGARNEPKSTVRKSAKRQTSAPDSVAPEAKRIKIEETSQQMVS</sequence>
<evidence type="ECO:0000256" key="2">
    <source>
        <dbReference type="ARBA" id="ARBA00022737"/>
    </source>
</evidence>
<dbReference type="Proteomes" id="UP001153069">
    <property type="component" value="Unassembled WGS sequence"/>
</dbReference>
<feature type="compositionally biased region" description="Basic and acidic residues" evidence="7">
    <location>
        <begin position="306"/>
        <end position="320"/>
    </location>
</feature>
<protein>
    <submittedName>
        <fullName evidence="10">Myb-related protein A</fullName>
    </submittedName>
</protein>
<evidence type="ECO:0000256" key="7">
    <source>
        <dbReference type="SAM" id="MobiDB-lite"/>
    </source>
</evidence>
<dbReference type="PANTHER" id="PTHR45614">
    <property type="entry name" value="MYB PROTEIN-RELATED"/>
    <property type="match status" value="1"/>
</dbReference>
<keyword evidence="4" id="KW-0238">DNA-binding</keyword>
<feature type="region of interest" description="Disordered" evidence="7">
    <location>
        <begin position="1"/>
        <end position="20"/>
    </location>
</feature>
<dbReference type="SMART" id="SM00717">
    <property type="entry name" value="SANT"/>
    <property type="match status" value="3"/>
</dbReference>
<evidence type="ECO:0000313" key="10">
    <source>
        <dbReference type="EMBL" id="CAB9508298.1"/>
    </source>
</evidence>
<feature type="compositionally biased region" description="Polar residues" evidence="7">
    <location>
        <begin position="679"/>
        <end position="705"/>
    </location>
</feature>
<feature type="compositionally biased region" description="Low complexity" evidence="7">
    <location>
        <begin position="81"/>
        <end position="111"/>
    </location>
</feature>
<dbReference type="EMBL" id="CAICTM010000340">
    <property type="protein sequence ID" value="CAB9508298.1"/>
    <property type="molecule type" value="Genomic_DNA"/>
</dbReference>
<keyword evidence="6" id="KW-0539">Nucleus</keyword>
<feature type="region of interest" description="Disordered" evidence="7">
    <location>
        <begin position="679"/>
        <end position="754"/>
    </location>
</feature>
<dbReference type="PANTHER" id="PTHR45614:SF25">
    <property type="entry name" value="MYB PROTEIN"/>
    <property type="match status" value="1"/>
</dbReference>
<feature type="region of interest" description="Disordered" evidence="7">
    <location>
        <begin position="306"/>
        <end position="332"/>
    </location>
</feature>
<dbReference type="SUPFAM" id="SSF46689">
    <property type="entry name" value="Homeodomain-like"/>
    <property type="match status" value="2"/>
</dbReference>
<dbReference type="FunFam" id="1.10.10.60:FF:000010">
    <property type="entry name" value="Transcriptional activator Myb isoform A"/>
    <property type="match status" value="1"/>
</dbReference>
<dbReference type="FunFam" id="1.10.10.60:FF:000016">
    <property type="entry name" value="Transcriptional activator Myb isoform A"/>
    <property type="match status" value="1"/>
</dbReference>
<feature type="region of interest" description="Disordered" evidence="7">
    <location>
        <begin position="34"/>
        <end position="116"/>
    </location>
</feature>
<evidence type="ECO:0000259" key="9">
    <source>
        <dbReference type="PROSITE" id="PS51294"/>
    </source>
</evidence>
<comment type="subcellular location">
    <subcellularLocation>
        <location evidence="1">Nucleus</location>
    </subcellularLocation>
</comment>
<dbReference type="Pfam" id="PF00249">
    <property type="entry name" value="Myb_DNA-binding"/>
    <property type="match status" value="3"/>
</dbReference>
<gene>
    <name evidence="10" type="ORF">SEMRO_341_G121580.1</name>
</gene>
<dbReference type="Gene3D" id="1.10.10.60">
    <property type="entry name" value="Homeodomain-like"/>
    <property type="match status" value="3"/>
</dbReference>
<reference evidence="10" key="1">
    <citation type="submission" date="2020-06" db="EMBL/GenBank/DDBJ databases">
        <authorList>
            <consortium name="Plant Systems Biology data submission"/>
        </authorList>
    </citation>
    <scope>NUCLEOTIDE SEQUENCE</scope>
    <source>
        <strain evidence="10">D6</strain>
    </source>
</reference>
<feature type="domain" description="HTH myb-type" evidence="9">
    <location>
        <begin position="219"/>
        <end position="268"/>
    </location>
</feature>
<organism evidence="10 11">
    <name type="scientific">Seminavis robusta</name>
    <dbReference type="NCBI Taxonomy" id="568900"/>
    <lineage>
        <taxon>Eukaryota</taxon>
        <taxon>Sar</taxon>
        <taxon>Stramenopiles</taxon>
        <taxon>Ochrophyta</taxon>
        <taxon>Bacillariophyta</taxon>
        <taxon>Bacillariophyceae</taxon>
        <taxon>Bacillariophycidae</taxon>
        <taxon>Naviculales</taxon>
        <taxon>Naviculaceae</taxon>
        <taxon>Seminavis</taxon>
    </lineage>
</organism>
<keyword evidence="5" id="KW-0804">Transcription</keyword>
<evidence type="ECO:0000256" key="4">
    <source>
        <dbReference type="ARBA" id="ARBA00023125"/>
    </source>
</evidence>
<dbReference type="PROSITE" id="PS51294">
    <property type="entry name" value="HTH_MYB"/>
    <property type="match status" value="3"/>
</dbReference>
<dbReference type="InterPro" id="IPR050560">
    <property type="entry name" value="MYB_TF"/>
</dbReference>
<dbReference type="PROSITE" id="PS50090">
    <property type="entry name" value="MYB_LIKE"/>
    <property type="match status" value="3"/>
</dbReference>
<feature type="region of interest" description="Disordered" evidence="7">
    <location>
        <begin position="390"/>
        <end position="425"/>
    </location>
</feature>
<feature type="compositionally biased region" description="Basic and acidic residues" evidence="7">
    <location>
        <begin position="607"/>
        <end position="616"/>
    </location>
</feature>
<keyword evidence="3" id="KW-0805">Transcription regulation</keyword>
<dbReference type="GO" id="GO:0000981">
    <property type="term" value="F:DNA-binding transcription factor activity, RNA polymerase II-specific"/>
    <property type="evidence" value="ECO:0007669"/>
    <property type="project" value="TreeGrafter"/>
</dbReference>
<feature type="region of interest" description="Disordered" evidence="7">
    <location>
        <begin position="597"/>
        <end position="662"/>
    </location>
</feature>
<feature type="domain" description="Myb-like" evidence="8">
    <location>
        <begin position="214"/>
        <end position="264"/>
    </location>
</feature>
<feature type="domain" description="HTH myb-type" evidence="9">
    <location>
        <begin position="162"/>
        <end position="217"/>
    </location>
</feature>
<evidence type="ECO:0000256" key="1">
    <source>
        <dbReference type="ARBA" id="ARBA00004123"/>
    </source>
</evidence>
<proteinExistence type="predicted"/>
<evidence type="ECO:0000259" key="8">
    <source>
        <dbReference type="PROSITE" id="PS50090"/>
    </source>
</evidence>
<dbReference type="InterPro" id="IPR001005">
    <property type="entry name" value="SANT/Myb"/>
</dbReference>
<evidence type="ECO:0000256" key="5">
    <source>
        <dbReference type="ARBA" id="ARBA00023163"/>
    </source>
</evidence>
<dbReference type="AlphaFoldDB" id="A0A9N8HB01"/>
<dbReference type="InterPro" id="IPR009057">
    <property type="entry name" value="Homeodomain-like_sf"/>
</dbReference>